<evidence type="ECO:0000256" key="9">
    <source>
        <dbReference type="PROSITE-ProRule" id="PRU00284"/>
    </source>
</evidence>
<comment type="caution">
    <text evidence="14">The sequence shown here is derived from an EMBL/GenBank/DDBJ whole genome shotgun (WGS) entry which is preliminary data.</text>
</comment>
<evidence type="ECO:0000313" key="15">
    <source>
        <dbReference type="Proteomes" id="UP000255334"/>
    </source>
</evidence>
<dbReference type="Pfam" id="PF17200">
    <property type="entry name" value="sCache_2"/>
    <property type="match status" value="1"/>
</dbReference>
<name>A0A370X192_9GAMM</name>
<evidence type="ECO:0000256" key="12">
    <source>
        <dbReference type="SAM" id="Phobius"/>
    </source>
</evidence>
<dbReference type="InterPro" id="IPR004090">
    <property type="entry name" value="Chemotax_Me-accpt_rcpt"/>
</dbReference>
<evidence type="ECO:0000256" key="5">
    <source>
        <dbReference type="ARBA" id="ARBA00022989"/>
    </source>
</evidence>
<dbReference type="PANTHER" id="PTHR43531">
    <property type="entry name" value="PROTEIN ICFG"/>
    <property type="match status" value="1"/>
</dbReference>
<evidence type="ECO:0000259" key="13">
    <source>
        <dbReference type="PROSITE" id="PS50111"/>
    </source>
</evidence>
<dbReference type="InterPro" id="IPR051310">
    <property type="entry name" value="MCP_chemotaxis"/>
</dbReference>
<feature type="domain" description="Methyl-accepting transducer" evidence="13">
    <location>
        <begin position="277"/>
        <end position="506"/>
    </location>
</feature>
<comment type="subcellular location">
    <subcellularLocation>
        <location evidence="1">Cell membrane</location>
        <topology evidence="1">Multi-pass membrane protein</topology>
    </subcellularLocation>
</comment>
<feature type="transmembrane region" description="Helical" evidence="12">
    <location>
        <begin position="190"/>
        <end position="213"/>
    </location>
</feature>
<dbReference type="Gene3D" id="1.10.287.950">
    <property type="entry name" value="Methyl-accepting chemotaxis protein"/>
    <property type="match status" value="1"/>
</dbReference>
<dbReference type="GO" id="GO:0005886">
    <property type="term" value="C:plasma membrane"/>
    <property type="evidence" value="ECO:0007669"/>
    <property type="project" value="UniProtKB-SubCell"/>
</dbReference>
<keyword evidence="2" id="KW-1003">Cell membrane</keyword>
<evidence type="ECO:0000256" key="3">
    <source>
        <dbReference type="ARBA" id="ARBA00022481"/>
    </source>
</evidence>
<proteinExistence type="inferred from homology"/>
<dbReference type="GO" id="GO:0006935">
    <property type="term" value="P:chemotaxis"/>
    <property type="evidence" value="ECO:0007669"/>
    <property type="project" value="InterPro"/>
</dbReference>
<keyword evidence="7 9" id="KW-0807">Transducer</keyword>
<dbReference type="SUPFAM" id="SSF58104">
    <property type="entry name" value="Methyl-accepting chemotaxis protein (MCP) signaling domain"/>
    <property type="match status" value="1"/>
</dbReference>
<evidence type="ECO:0000256" key="7">
    <source>
        <dbReference type="ARBA" id="ARBA00023224"/>
    </source>
</evidence>
<keyword evidence="4 12" id="KW-0812">Transmembrane</keyword>
<dbReference type="PANTHER" id="PTHR43531:SF14">
    <property type="entry name" value="METHYL-ACCEPTING CHEMOTAXIS PROTEIN I-RELATED"/>
    <property type="match status" value="1"/>
</dbReference>
<gene>
    <name evidence="14" type="ORF">DWU99_15480</name>
</gene>
<keyword evidence="6 12" id="KW-0472">Membrane</keyword>
<dbReference type="SMART" id="SM00283">
    <property type="entry name" value="MA"/>
    <property type="match status" value="1"/>
</dbReference>
<sequence length="564" mass="60265">MSPLKSLDRLSLAARVWLVIAIVVVGLVALTVMSAMDSRSLQMEARKRALGDEVSTAMTLVQSYHDRAEKGEFSDAEAQKRALAAVSTLRWNDGAGYVYIFDSSLAMRMHPVMPKRVGKSIKDESDSTGKYMYREMLAADRRDGHGITEYMWPMPGSKGDKLKMTYTAWYKPWDLHIAAGAYFVDIDAQFMHMLVGSLLRATLVGLLVILVVWQSMRSIRLSIGGEPAFAVAMAARIADGDLTVADVDAAPAPGSLLDALQRMRSKLTGIVGKVQQGAHAVTSAAQQIASGNDDLSHRTQEQASSLEETAASMEEMTSTVKQSADNAQQASRLAADMRVQAEHGGDVASRASGAMKAIQQASAQISDIVSLIDEIAFQTNLLALNAAVEAAHAGQHGHGFAVVAGEVRSLAQRSARAAKDIKGLIGDSVEKVQAGSQLVDESGRALAGIIGSAKKVADIVDEIAAASQEQSTGIEQVNRAVTQMDEVTQQNAALVEEAAAAARAMQEQADQLQAQMRYFRLQEAKAVEAAPLVRQGAVRKPAAPARPQDPAGRELAVAGEWAEF</sequence>
<dbReference type="OrthoDB" id="6052907at2"/>
<feature type="transmembrane region" description="Helical" evidence="12">
    <location>
        <begin position="12"/>
        <end position="36"/>
    </location>
</feature>
<dbReference type="InterPro" id="IPR004089">
    <property type="entry name" value="MCPsignal_dom"/>
</dbReference>
<dbReference type="GO" id="GO:0007165">
    <property type="term" value="P:signal transduction"/>
    <property type="evidence" value="ECO:0007669"/>
    <property type="project" value="UniProtKB-KW"/>
</dbReference>
<dbReference type="PRINTS" id="PR00260">
    <property type="entry name" value="CHEMTRNSDUCR"/>
</dbReference>
<dbReference type="Gene3D" id="3.30.450.20">
    <property type="entry name" value="PAS domain"/>
    <property type="match status" value="1"/>
</dbReference>
<dbReference type="InterPro" id="IPR033480">
    <property type="entry name" value="sCache_2"/>
</dbReference>
<protein>
    <submittedName>
        <fullName evidence="14">Chemotaxis protein</fullName>
    </submittedName>
</protein>
<dbReference type="Proteomes" id="UP000255334">
    <property type="component" value="Unassembled WGS sequence"/>
</dbReference>
<dbReference type="Pfam" id="PF00015">
    <property type="entry name" value="MCPsignal"/>
    <property type="match status" value="1"/>
</dbReference>
<dbReference type="EMBL" id="QRBF01000006">
    <property type="protein sequence ID" value="RDS82037.1"/>
    <property type="molecule type" value="Genomic_DNA"/>
</dbReference>
<dbReference type="PROSITE" id="PS50111">
    <property type="entry name" value="CHEMOTAXIS_TRANSDUC_2"/>
    <property type="match status" value="1"/>
</dbReference>
<dbReference type="CDD" id="cd11386">
    <property type="entry name" value="MCP_signal"/>
    <property type="match status" value="1"/>
</dbReference>
<feature type="coiled-coil region" evidence="10">
    <location>
        <begin position="477"/>
        <end position="522"/>
    </location>
</feature>
<organism evidence="14 15">
    <name type="scientific">Dyella psychrodurans</name>
    <dbReference type="NCBI Taxonomy" id="1927960"/>
    <lineage>
        <taxon>Bacteria</taxon>
        <taxon>Pseudomonadati</taxon>
        <taxon>Pseudomonadota</taxon>
        <taxon>Gammaproteobacteria</taxon>
        <taxon>Lysobacterales</taxon>
        <taxon>Rhodanobacteraceae</taxon>
        <taxon>Dyella</taxon>
    </lineage>
</organism>
<feature type="region of interest" description="Disordered" evidence="11">
    <location>
        <begin position="539"/>
        <end position="564"/>
    </location>
</feature>
<dbReference type="FunFam" id="1.10.287.950:FF:000001">
    <property type="entry name" value="Methyl-accepting chemotaxis sensory transducer"/>
    <property type="match status" value="1"/>
</dbReference>
<evidence type="ECO:0000256" key="2">
    <source>
        <dbReference type="ARBA" id="ARBA00022475"/>
    </source>
</evidence>
<keyword evidence="10" id="KW-0175">Coiled coil</keyword>
<evidence type="ECO:0000313" key="14">
    <source>
        <dbReference type="EMBL" id="RDS82037.1"/>
    </source>
</evidence>
<comment type="similarity">
    <text evidence="8">Belongs to the methyl-accepting chemotaxis (MCP) protein family.</text>
</comment>
<reference evidence="14 15" key="1">
    <citation type="submission" date="2018-07" db="EMBL/GenBank/DDBJ databases">
        <title>Dyella monticola sp. nov. and Dyella psychrodurans sp. nov. isolated from monsoon evergreen broad-leaved forest soil of Dinghu Mountain, China.</title>
        <authorList>
            <person name="Gao Z."/>
            <person name="Qiu L."/>
        </authorList>
    </citation>
    <scope>NUCLEOTIDE SEQUENCE [LARGE SCALE GENOMIC DNA]</scope>
    <source>
        <strain evidence="14 15">4MSK11</strain>
    </source>
</reference>
<evidence type="ECO:0000256" key="11">
    <source>
        <dbReference type="SAM" id="MobiDB-lite"/>
    </source>
</evidence>
<evidence type="ECO:0000256" key="8">
    <source>
        <dbReference type="ARBA" id="ARBA00029447"/>
    </source>
</evidence>
<evidence type="ECO:0000256" key="10">
    <source>
        <dbReference type="SAM" id="Coils"/>
    </source>
</evidence>
<keyword evidence="3" id="KW-0488">Methylation</keyword>
<evidence type="ECO:0000256" key="1">
    <source>
        <dbReference type="ARBA" id="ARBA00004651"/>
    </source>
</evidence>
<evidence type="ECO:0000256" key="4">
    <source>
        <dbReference type="ARBA" id="ARBA00022692"/>
    </source>
</evidence>
<keyword evidence="5 12" id="KW-1133">Transmembrane helix</keyword>
<evidence type="ECO:0000256" key="6">
    <source>
        <dbReference type="ARBA" id="ARBA00023136"/>
    </source>
</evidence>
<dbReference type="SMART" id="SM01049">
    <property type="entry name" value="Cache_2"/>
    <property type="match status" value="1"/>
</dbReference>
<accession>A0A370X192</accession>
<keyword evidence="15" id="KW-1185">Reference proteome</keyword>
<dbReference type="AlphaFoldDB" id="A0A370X192"/>
<dbReference type="GO" id="GO:0004888">
    <property type="term" value="F:transmembrane signaling receptor activity"/>
    <property type="evidence" value="ECO:0007669"/>
    <property type="project" value="InterPro"/>
</dbReference>